<keyword evidence="1" id="KW-1133">Transmembrane helix</keyword>
<proteinExistence type="predicted"/>
<dbReference type="AlphaFoldDB" id="A0A845AH62"/>
<organism evidence="2 3">
    <name type="scientific">Altericroceibacterium indicum</name>
    <dbReference type="NCBI Taxonomy" id="374177"/>
    <lineage>
        <taxon>Bacteria</taxon>
        <taxon>Pseudomonadati</taxon>
        <taxon>Pseudomonadota</taxon>
        <taxon>Alphaproteobacteria</taxon>
        <taxon>Sphingomonadales</taxon>
        <taxon>Erythrobacteraceae</taxon>
        <taxon>Altericroceibacterium</taxon>
    </lineage>
</organism>
<dbReference type="EMBL" id="WTYQ01000003">
    <property type="protein sequence ID" value="MXP26438.1"/>
    <property type="molecule type" value="Genomic_DNA"/>
</dbReference>
<dbReference type="InterPro" id="IPR004891">
    <property type="entry name" value="Mercury-R_MerC"/>
</dbReference>
<dbReference type="OrthoDB" id="6078385at2"/>
<dbReference type="GO" id="GO:0016020">
    <property type="term" value="C:membrane"/>
    <property type="evidence" value="ECO:0007669"/>
    <property type="project" value="InterPro"/>
</dbReference>
<name>A0A845AH62_9SPHN</name>
<dbReference type="RefSeq" id="WP_160739611.1">
    <property type="nucleotide sequence ID" value="NZ_WTYQ01000003.1"/>
</dbReference>
<feature type="transmembrane region" description="Helical" evidence="1">
    <location>
        <begin position="15"/>
        <end position="37"/>
    </location>
</feature>
<evidence type="ECO:0000313" key="2">
    <source>
        <dbReference type="EMBL" id="MXP26438.1"/>
    </source>
</evidence>
<feature type="transmembrane region" description="Helical" evidence="1">
    <location>
        <begin position="49"/>
        <end position="69"/>
    </location>
</feature>
<keyword evidence="3" id="KW-1185">Reference proteome</keyword>
<dbReference type="GO" id="GO:0015097">
    <property type="term" value="F:mercury ion transmembrane transporter activity"/>
    <property type="evidence" value="ECO:0007669"/>
    <property type="project" value="InterPro"/>
</dbReference>
<keyword evidence="1" id="KW-0812">Transmembrane</keyword>
<feature type="transmembrane region" description="Helical" evidence="1">
    <location>
        <begin position="76"/>
        <end position="95"/>
    </location>
</feature>
<reference evidence="2 3" key="1">
    <citation type="submission" date="2019-12" db="EMBL/GenBank/DDBJ databases">
        <title>Genomic-based taxomic classification of the family Erythrobacteraceae.</title>
        <authorList>
            <person name="Xu L."/>
        </authorList>
    </citation>
    <scope>NUCLEOTIDE SEQUENCE [LARGE SCALE GENOMIC DNA]</scope>
    <source>
        <strain evidence="2 3">DSM 18604</strain>
    </source>
</reference>
<protein>
    <submittedName>
        <fullName evidence="2">MerC family mercury resistance protein</fullName>
    </submittedName>
</protein>
<sequence>MASGTSSLRLRLDRLGVLLSALCAVHCVAGVIIVAVLGLGGGLLLSPEIHRFGLVLATIIAALAIGLGTMHHRRRGPLFVATTGLGCMAFALFVGHGVEEAVLTVAGVFLVAVGHMLNLRKA</sequence>
<evidence type="ECO:0000313" key="3">
    <source>
        <dbReference type="Proteomes" id="UP000460561"/>
    </source>
</evidence>
<gene>
    <name evidence="2" type="ORF">GRI39_10350</name>
</gene>
<accession>A0A845AH62</accession>
<keyword evidence="1" id="KW-0472">Membrane</keyword>
<evidence type="ECO:0000256" key="1">
    <source>
        <dbReference type="SAM" id="Phobius"/>
    </source>
</evidence>
<feature type="transmembrane region" description="Helical" evidence="1">
    <location>
        <begin position="101"/>
        <end position="119"/>
    </location>
</feature>
<dbReference type="Pfam" id="PF03203">
    <property type="entry name" value="MerC"/>
    <property type="match status" value="1"/>
</dbReference>
<comment type="caution">
    <text evidence="2">The sequence shown here is derived from an EMBL/GenBank/DDBJ whole genome shotgun (WGS) entry which is preliminary data.</text>
</comment>
<dbReference type="Proteomes" id="UP000460561">
    <property type="component" value="Unassembled WGS sequence"/>
</dbReference>